<dbReference type="Gene3D" id="3.40.50.1820">
    <property type="entry name" value="alpha/beta hydrolase"/>
    <property type="match status" value="1"/>
</dbReference>
<dbReference type="Proteomes" id="UP000274346">
    <property type="component" value="Chromosome"/>
</dbReference>
<evidence type="ECO:0000313" key="3">
    <source>
        <dbReference type="Proteomes" id="UP000274346"/>
    </source>
</evidence>
<name>A0A3P8LXY9_RAOTE</name>
<dbReference type="InterPro" id="IPR000073">
    <property type="entry name" value="AB_hydrolase_1"/>
</dbReference>
<dbReference type="AlphaFoldDB" id="A0A3P8LXY9"/>
<dbReference type="KEGG" id="rtg:NCTC13098_00428"/>
<evidence type="ECO:0000313" key="2">
    <source>
        <dbReference type="EMBL" id="VDR24150.1"/>
    </source>
</evidence>
<accession>A0A3P8LXY9</accession>
<keyword evidence="2" id="KW-0378">Hydrolase</keyword>
<dbReference type="GO" id="GO:0090499">
    <property type="term" value="F:pimelyl-[acyl-carrier protein] methyl ester esterase activity"/>
    <property type="evidence" value="ECO:0007669"/>
    <property type="project" value="UniProtKB-EC"/>
</dbReference>
<dbReference type="InterPro" id="IPR029058">
    <property type="entry name" value="AB_hydrolase_fold"/>
</dbReference>
<proteinExistence type="predicted"/>
<protein>
    <submittedName>
        <fullName evidence="2">Pimelyl-[acyl-carrier protein] methyl ester esterase</fullName>
        <ecNumber evidence="2">3.1.1.85</ecNumber>
    </submittedName>
</protein>
<sequence length="65" mass="6976">MPGVGLHYAAAGLALHAHVVDLPGYGRSSGFGAMSLEEMAQQVLEKAPEQAIWLGWSLGAWWQAR</sequence>
<evidence type="ECO:0000259" key="1">
    <source>
        <dbReference type="Pfam" id="PF12697"/>
    </source>
</evidence>
<dbReference type="SUPFAM" id="SSF53474">
    <property type="entry name" value="alpha/beta-Hydrolases"/>
    <property type="match status" value="1"/>
</dbReference>
<organism evidence="2 3">
    <name type="scientific">Raoultella terrigena</name>
    <name type="common">Klebsiella terrigena</name>
    <dbReference type="NCBI Taxonomy" id="577"/>
    <lineage>
        <taxon>Bacteria</taxon>
        <taxon>Pseudomonadati</taxon>
        <taxon>Pseudomonadota</taxon>
        <taxon>Gammaproteobacteria</taxon>
        <taxon>Enterobacterales</taxon>
        <taxon>Enterobacteriaceae</taxon>
        <taxon>Klebsiella/Raoultella group</taxon>
        <taxon>Raoultella</taxon>
    </lineage>
</organism>
<dbReference type="EC" id="3.1.1.85" evidence="2"/>
<dbReference type="EMBL" id="LR131271">
    <property type="protein sequence ID" value="VDR24150.1"/>
    <property type="molecule type" value="Genomic_DNA"/>
</dbReference>
<dbReference type="Pfam" id="PF12697">
    <property type="entry name" value="Abhydrolase_6"/>
    <property type="match status" value="1"/>
</dbReference>
<feature type="domain" description="AB hydrolase-1" evidence="1">
    <location>
        <begin position="10"/>
        <end position="61"/>
    </location>
</feature>
<reference evidence="2 3" key="1">
    <citation type="submission" date="2018-12" db="EMBL/GenBank/DDBJ databases">
        <authorList>
            <consortium name="Pathogen Informatics"/>
        </authorList>
    </citation>
    <scope>NUCLEOTIDE SEQUENCE [LARGE SCALE GENOMIC DNA]</scope>
    <source>
        <strain evidence="2 3">NCTC13098</strain>
    </source>
</reference>
<gene>
    <name evidence="2" type="primary">bioH</name>
    <name evidence="2" type="ORF">NCTC13098_00428</name>
</gene>